<keyword evidence="8" id="KW-0418">Kinase</keyword>
<dbReference type="EMBL" id="SNYW01000006">
    <property type="protein sequence ID" value="TDQ84143.1"/>
    <property type="molecule type" value="Genomic_DNA"/>
</dbReference>
<dbReference type="UniPathway" id="UPA00087">
    <property type="reaction ID" value="UER00175"/>
</dbReference>
<keyword evidence="9" id="KW-1185">Reference proteome</keyword>
<dbReference type="InterPro" id="IPR027417">
    <property type="entry name" value="P-loop_NTPase"/>
</dbReference>
<feature type="binding site" evidence="6">
    <location>
        <begin position="16"/>
        <end position="23"/>
    </location>
    <ligand>
        <name>ATP</name>
        <dbReference type="ChEBI" id="CHEBI:30616"/>
    </ligand>
</feature>
<dbReference type="HAMAP" id="MF_00836">
    <property type="entry name" value="PhnN"/>
    <property type="match status" value="1"/>
</dbReference>
<dbReference type="AlphaFoldDB" id="A0A4R6WXJ0"/>
<evidence type="ECO:0000256" key="5">
    <source>
        <dbReference type="ARBA" id="ARBA00022840"/>
    </source>
</evidence>
<accession>A0A4R6WXJ0</accession>
<evidence type="ECO:0000256" key="4">
    <source>
        <dbReference type="ARBA" id="ARBA00022741"/>
    </source>
</evidence>
<proteinExistence type="inferred from homology"/>
<reference evidence="8 9" key="1">
    <citation type="submission" date="2019-03" db="EMBL/GenBank/DDBJ databases">
        <title>Genomic Encyclopedia of Type Strains, Phase III (KMG-III): the genomes of soil and plant-associated and newly described type strains.</title>
        <authorList>
            <person name="Whitman W."/>
        </authorList>
    </citation>
    <scope>NUCLEOTIDE SEQUENCE [LARGE SCALE GENOMIC DNA]</scope>
    <source>
        <strain evidence="8 9">CGMCC 1.7660</strain>
    </source>
</reference>
<dbReference type="PANTHER" id="PTHR23117">
    <property type="entry name" value="GUANYLATE KINASE-RELATED"/>
    <property type="match status" value="1"/>
</dbReference>
<evidence type="ECO:0000256" key="6">
    <source>
        <dbReference type="HAMAP-Rule" id="MF_00836"/>
    </source>
</evidence>
<keyword evidence="5 6" id="KW-0067">ATP-binding</keyword>
<feature type="domain" description="Guanylate kinase-like" evidence="7">
    <location>
        <begin position="9"/>
        <end position="188"/>
    </location>
</feature>
<keyword evidence="4 6" id="KW-0547">Nucleotide-binding</keyword>
<dbReference type="InterPro" id="IPR012699">
    <property type="entry name" value="PhnN"/>
</dbReference>
<dbReference type="InterPro" id="IPR008145">
    <property type="entry name" value="GK/Ca_channel_bsu"/>
</dbReference>
<dbReference type="RefSeq" id="WP_243735516.1">
    <property type="nucleotide sequence ID" value="NZ_SNYW01000006.1"/>
</dbReference>
<evidence type="ECO:0000256" key="2">
    <source>
        <dbReference type="ARBA" id="ARBA00005069"/>
    </source>
</evidence>
<dbReference type="GO" id="GO:0033863">
    <property type="term" value="F:ribose 1,5-bisphosphate phosphokinase activity"/>
    <property type="evidence" value="ECO:0007669"/>
    <property type="project" value="UniProtKB-UniRule"/>
</dbReference>
<dbReference type="GO" id="GO:0005524">
    <property type="term" value="F:ATP binding"/>
    <property type="evidence" value="ECO:0007669"/>
    <property type="project" value="UniProtKB-KW"/>
</dbReference>
<dbReference type="PROSITE" id="PS50052">
    <property type="entry name" value="GUANYLATE_KINASE_2"/>
    <property type="match status" value="1"/>
</dbReference>
<dbReference type="Proteomes" id="UP000295783">
    <property type="component" value="Unassembled WGS sequence"/>
</dbReference>
<protein>
    <recommendedName>
        <fullName evidence="6">Ribose 1,5-bisphosphate phosphokinase PhnN</fullName>
        <ecNumber evidence="6">2.7.4.23</ecNumber>
    </recommendedName>
    <alternativeName>
        <fullName evidence="6">Ribose 1,5-bisphosphokinase</fullName>
    </alternativeName>
</protein>
<keyword evidence="3 6" id="KW-0808">Transferase</keyword>
<comment type="catalytic activity">
    <reaction evidence="1 6">
        <text>alpha-D-ribose 1,5-bisphosphate + ATP = 5-phospho-alpha-D-ribose 1-diphosphate + ADP</text>
        <dbReference type="Rhea" id="RHEA:20109"/>
        <dbReference type="ChEBI" id="CHEBI:30616"/>
        <dbReference type="ChEBI" id="CHEBI:58017"/>
        <dbReference type="ChEBI" id="CHEBI:68688"/>
        <dbReference type="ChEBI" id="CHEBI:456216"/>
        <dbReference type="EC" id="2.7.4.23"/>
    </reaction>
</comment>
<comment type="function">
    <text evidence="6">Catalyzes the phosphorylation of ribose 1,5-bisphosphate to 5-phospho-D-ribosyl alpha-1-diphosphate (PRPP).</text>
</comment>
<evidence type="ECO:0000259" key="7">
    <source>
        <dbReference type="PROSITE" id="PS50052"/>
    </source>
</evidence>
<dbReference type="NCBIfam" id="TIGR02322">
    <property type="entry name" value="phosphon_PhnN"/>
    <property type="match status" value="1"/>
</dbReference>
<evidence type="ECO:0000313" key="8">
    <source>
        <dbReference type="EMBL" id="TDQ84143.1"/>
    </source>
</evidence>
<dbReference type="SMART" id="SM00072">
    <property type="entry name" value="GuKc"/>
    <property type="match status" value="1"/>
</dbReference>
<dbReference type="EC" id="2.7.4.23" evidence="6"/>
<sequence>MMASDGQGGRLVYVMGPSGAGKDSILHYAALRLAADVRFSFPRRWITRPADSGGENHISLSVAAFAARAAAGDFALAWEANGHHYGIDTGIDAALEAGRHVVVNGSRGYLPLARRRYPDLLPVAIAVSADTLDARLRARGRETVDQIAARLARATALDGAEPGICRISNDGGLAEAGEAFLALLRRLPGKTAAVSSPG</sequence>
<evidence type="ECO:0000256" key="1">
    <source>
        <dbReference type="ARBA" id="ARBA00000373"/>
    </source>
</evidence>
<comment type="pathway">
    <text evidence="2 6">Metabolic intermediate biosynthesis; 5-phospho-alpha-D-ribose 1-diphosphate biosynthesis; 5-phospho-alpha-D-ribose 1-diphosphate from D-ribose 5-phosphate (route II): step 3/3.</text>
</comment>
<dbReference type="SUPFAM" id="SSF52540">
    <property type="entry name" value="P-loop containing nucleoside triphosphate hydrolases"/>
    <property type="match status" value="1"/>
</dbReference>
<evidence type="ECO:0000313" key="9">
    <source>
        <dbReference type="Proteomes" id="UP000295783"/>
    </source>
</evidence>
<comment type="caution">
    <text evidence="8">The sequence shown here is derived from an EMBL/GenBank/DDBJ whole genome shotgun (WGS) entry which is preliminary data.</text>
</comment>
<evidence type="ECO:0000256" key="3">
    <source>
        <dbReference type="ARBA" id="ARBA00022679"/>
    </source>
</evidence>
<dbReference type="NCBIfam" id="NF007485">
    <property type="entry name" value="PRK10078.1"/>
    <property type="match status" value="1"/>
</dbReference>
<organism evidence="8 9">
    <name type="scientific">Dongia mobilis</name>
    <dbReference type="NCBI Taxonomy" id="578943"/>
    <lineage>
        <taxon>Bacteria</taxon>
        <taxon>Pseudomonadati</taxon>
        <taxon>Pseudomonadota</taxon>
        <taxon>Alphaproteobacteria</taxon>
        <taxon>Rhodospirillales</taxon>
        <taxon>Dongiaceae</taxon>
        <taxon>Dongia</taxon>
    </lineage>
</organism>
<comment type="similarity">
    <text evidence="6">Belongs to the ribose 1,5-bisphosphokinase family.</text>
</comment>
<dbReference type="Gene3D" id="3.40.50.300">
    <property type="entry name" value="P-loop containing nucleotide triphosphate hydrolases"/>
    <property type="match status" value="1"/>
</dbReference>
<dbReference type="GO" id="GO:0019634">
    <property type="term" value="P:organic phosphonate metabolic process"/>
    <property type="evidence" value="ECO:0007669"/>
    <property type="project" value="UniProtKB-UniRule"/>
</dbReference>
<dbReference type="PANTHER" id="PTHR23117:SF8">
    <property type="entry name" value="RIBOSE 1,5-BISPHOSPHATE PHOSPHOKINASE PHNN"/>
    <property type="match status" value="1"/>
</dbReference>
<name>A0A4R6WXJ0_9PROT</name>
<gene>
    <name evidence="6" type="primary">phnN</name>
    <name evidence="8" type="ORF">A8950_0691</name>
</gene>
<dbReference type="GO" id="GO:0006015">
    <property type="term" value="P:5-phosphoribose 1-diphosphate biosynthetic process"/>
    <property type="evidence" value="ECO:0007669"/>
    <property type="project" value="UniProtKB-UniRule"/>
</dbReference>
<dbReference type="GO" id="GO:0005829">
    <property type="term" value="C:cytosol"/>
    <property type="evidence" value="ECO:0007669"/>
    <property type="project" value="TreeGrafter"/>
</dbReference>
<dbReference type="InterPro" id="IPR008144">
    <property type="entry name" value="Guanylate_kin-like_dom"/>
</dbReference>